<sequence length="65" mass="7637">MAKKVRIENHIHCPDCGEILEVIGSLFIEDLGLVEIYKCLDSIFIYESWKGKIKKIYSYEKETKK</sequence>
<protein>
    <submittedName>
        <fullName evidence="1">Uncharacterized protein</fullName>
    </submittedName>
</protein>
<dbReference type="AlphaFoldDB" id="A0A6H1ZFS5"/>
<gene>
    <name evidence="1" type="ORF">TM448A00373_0029</name>
    <name evidence="2" type="ORF">TM448B00195_0014</name>
</gene>
<reference evidence="1" key="1">
    <citation type="submission" date="2020-03" db="EMBL/GenBank/DDBJ databases">
        <title>The deep terrestrial virosphere.</title>
        <authorList>
            <person name="Holmfeldt K."/>
            <person name="Nilsson E."/>
            <person name="Simone D."/>
            <person name="Lopez-Fernandez M."/>
            <person name="Wu X."/>
            <person name="de Brujin I."/>
            <person name="Lundin D."/>
            <person name="Andersson A."/>
            <person name="Bertilsson S."/>
            <person name="Dopson M."/>
        </authorList>
    </citation>
    <scope>NUCLEOTIDE SEQUENCE</scope>
    <source>
        <strain evidence="1">TM448A00373</strain>
        <strain evidence="2">TM448B00195</strain>
    </source>
</reference>
<name>A0A6H1ZFS5_9ZZZZ</name>
<evidence type="ECO:0000313" key="1">
    <source>
        <dbReference type="EMBL" id="QJA46322.1"/>
    </source>
</evidence>
<proteinExistence type="predicted"/>
<evidence type="ECO:0000313" key="2">
    <source>
        <dbReference type="EMBL" id="QJH94174.1"/>
    </source>
</evidence>
<organism evidence="1">
    <name type="scientific">viral metagenome</name>
    <dbReference type="NCBI Taxonomy" id="1070528"/>
    <lineage>
        <taxon>unclassified sequences</taxon>
        <taxon>metagenomes</taxon>
        <taxon>organismal metagenomes</taxon>
    </lineage>
</organism>
<dbReference type="EMBL" id="MT144007">
    <property type="protein sequence ID" value="QJA46322.1"/>
    <property type="molecule type" value="Genomic_DNA"/>
</dbReference>
<accession>A0A6H1ZFS5</accession>
<dbReference type="EMBL" id="MT144597">
    <property type="protein sequence ID" value="QJH94174.1"/>
    <property type="molecule type" value="Genomic_DNA"/>
</dbReference>